<feature type="transmembrane region" description="Helical" evidence="1">
    <location>
        <begin position="229"/>
        <end position="249"/>
    </location>
</feature>
<accession>A0A9J6H2R3</accession>
<dbReference type="OrthoDB" id="6503589at2759"/>
<dbReference type="AlphaFoldDB" id="A0A9J6H2R3"/>
<evidence type="ECO:0000313" key="2">
    <source>
        <dbReference type="EMBL" id="KAH9382029.1"/>
    </source>
</evidence>
<proteinExistence type="predicted"/>
<evidence type="ECO:0000256" key="1">
    <source>
        <dbReference type="SAM" id="Phobius"/>
    </source>
</evidence>
<evidence type="ECO:0000313" key="3">
    <source>
        <dbReference type="Proteomes" id="UP000821853"/>
    </source>
</evidence>
<dbReference type="PANTHER" id="PTHR31912:SF34">
    <property type="entry name" value="NOTOCHORD-RELATED PROTEIN"/>
    <property type="match status" value="1"/>
</dbReference>
<dbReference type="Proteomes" id="UP000821853">
    <property type="component" value="Chromosome 9"/>
</dbReference>
<sequence>MGHMTKKKKNKLEPLEKTFVTARKPYKDTASQKWCLFRFFSLIFRDLVPEENEHWDVYLGLRRVVDLAFADELPRDHLPYLQDEIRFFLSSFIELYPSRMTPKLQFLIHYPRIINQLGPLKQFWCMRYEAKHQYMKTIASRNKNFKNITKSVAERHQLLQSFELANCELDKGMETTKPKLIKHKDVAPCMQATFAPDVPVWQVASVTIEHTKYKVLDVVILKKCQLPHFGQVVGLYMYCGSLFILVNVLRTVLFQQHRWSYLVCRTAEHLVVRPHNLPSHQVLDLYSDCELVLKPEVMVDE</sequence>
<name>A0A9J6H2R3_HAELO</name>
<dbReference type="VEuPathDB" id="VectorBase:HLOH_061058"/>
<keyword evidence="1" id="KW-0472">Membrane</keyword>
<dbReference type="EMBL" id="JABSTR010000011">
    <property type="protein sequence ID" value="KAH9382029.1"/>
    <property type="molecule type" value="Genomic_DNA"/>
</dbReference>
<comment type="caution">
    <text evidence="2">The sequence shown here is derived from an EMBL/GenBank/DDBJ whole genome shotgun (WGS) entry which is preliminary data.</text>
</comment>
<keyword evidence="1" id="KW-1133">Transmembrane helix</keyword>
<dbReference type="PANTHER" id="PTHR31912">
    <property type="entry name" value="IP13529P"/>
    <property type="match status" value="1"/>
</dbReference>
<keyword evidence="1" id="KW-0812">Transmembrane</keyword>
<keyword evidence="3" id="KW-1185">Reference proteome</keyword>
<organism evidence="2 3">
    <name type="scientific">Haemaphysalis longicornis</name>
    <name type="common">Bush tick</name>
    <dbReference type="NCBI Taxonomy" id="44386"/>
    <lineage>
        <taxon>Eukaryota</taxon>
        <taxon>Metazoa</taxon>
        <taxon>Ecdysozoa</taxon>
        <taxon>Arthropoda</taxon>
        <taxon>Chelicerata</taxon>
        <taxon>Arachnida</taxon>
        <taxon>Acari</taxon>
        <taxon>Parasitiformes</taxon>
        <taxon>Ixodida</taxon>
        <taxon>Ixodoidea</taxon>
        <taxon>Ixodidae</taxon>
        <taxon>Haemaphysalinae</taxon>
        <taxon>Haemaphysalis</taxon>
    </lineage>
</organism>
<protein>
    <submittedName>
        <fullName evidence="2">Uncharacterized protein</fullName>
    </submittedName>
</protein>
<dbReference type="OMA" id="EEMFINE"/>
<gene>
    <name evidence="2" type="ORF">HPB48_017246</name>
</gene>
<reference evidence="2 3" key="1">
    <citation type="journal article" date="2020" name="Cell">
        <title>Large-Scale Comparative Analyses of Tick Genomes Elucidate Their Genetic Diversity and Vector Capacities.</title>
        <authorList>
            <consortium name="Tick Genome and Microbiome Consortium (TIGMIC)"/>
            <person name="Jia N."/>
            <person name="Wang J."/>
            <person name="Shi W."/>
            <person name="Du L."/>
            <person name="Sun Y."/>
            <person name="Zhan W."/>
            <person name="Jiang J.F."/>
            <person name="Wang Q."/>
            <person name="Zhang B."/>
            <person name="Ji P."/>
            <person name="Bell-Sakyi L."/>
            <person name="Cui X.M."/>
            <person name="Yuan T.T."/>
            <person name="Jiang B.G."/>
            <person name="Yang W.F."/>
            <person name="Lam T.T."/>
            <person name="Chang Q.C."/>
            <person name="Ding S.J."/>
            <person name="Wang X.J."/>
            <person name="Zhu J.G."/>
            <person name="Ruan X.D."/>
            <person name="Zhao L."/>
            <person name="Wei J.T."/>
            <person name="Ye R.Z."/>
            <person name="Que T.C."/>
            <person name="Du C.H."/>
            <person name="Zhou Y.H."/>
            <person name="Cheng J.X."/>
            <person name="Dai P.F."/>
            <person name="Guo W.B."/>
            <person name="Han X.H."/>
            <person name="Huang E.J."/>
            <person name="Li L.F."/>
            <person name="Wei W."/>
            <person name="Gao Y.C."/>
            <person name="Liu J.Z."/>
            <person name="Shao H.Z."/>
            <person name="Wang X."/>
            <person name="Wang C.C."/>
            <person name="Yang T.C."/>
            <person name="Huo Q.B."/>
            <person name="Li W."/>
            <person name="Chen H.Y."/>
            <person name="Chen S.E."/>
            <person name="Zhou L.G."/>
            <person name="Ni X.B."/>
            <person name="Tian J.H."/>
            <person name="Sheng Y."/>
            <person name="Liu T."/>
            <person name="Pan Y.S."/>
            <person name="Xia L.Y."/>
            <person name="Li J."/>
            <person name="Zhao F."/>
            <person name="Cao W.C."/>
        </authorList>
    </citation>
    <scope>NUCLEOTIDE SEQUENCE [LARGE SCALE GENOMIC DNA]</scope>
    <source>
        <strain evidence="2">HaeL-2018</strain>
    </source>
</reference>